<dbReference type="OrthoDB" id="2361452at2"/>
<dbReference type="STRING" id="84135.GCA_001052115_01098"/>
<dbReference type="EMBL" id="PNGT01000009">
    <property type="protein sequence ID" value="PMC51852.1"/>
    <property type="molecule type" value="Genomic_DNA"/>
</dbReference>
<protein>
    <submittedName>
        <fullName evidence="2">TIGR04197 family type VII secretion effector</fullName>
    </submittedName>
</protein>
<sequence>MDLLQSSKEQASGAATQLIGASSGLSNVRSVTKDSETTVAGNAKAQSSADLALATGQELQQVIQSMCNNIHSLAAEFEAMDNALSKELQPKYLP</sequence>
<reference evidence="2 3" key="1">
    <citation type="submission" date="2017-09" db="EMBL/GenBank/DDBJ databases">
        <title>Bacterial strain isolated from the female urinary microbiota.</title>
        <authorList>
            <person name="Thomas-White K."/>
            <person name="Kumar N."/>
            <person name="Forster S."/>
            <person name="Putonti C."/>
            <person name="Lawley T."/>
            <person name="Wolfe A.J."/>
        </authorList>
    </citation>
    <scope>NUCLEOTIDE SEQUENCE [LARGE SCALE GENOMIC DNA]</scope>
    <source>
        <strain evidence="2 3">UMB0186</strain>
    </source>
</reference>
<dbReference type="AlphaFoldDB" id="A0A2N6SD26"/>
<organism evidence="2 3">
    <name type="scientific">Gemella sanguinis</name>
    <dbReference type="NCBI Taxonomy" id="84135"/>
    <lineage>
        <taxon>Bacteria</taxon>
        <taxon>Bacillati</taxon>
        <taxon>Bacillota</taxon>
        <taxon>Bacilli</taxon>
        <taxon>Bacillales</taxon>
        <taxon>Gemellaceae</taxon>
        <taxon>Gemella</taxon>
    </lineage>
</organism>
<dbReference type="Proteomes" id="UP000235670">
    <property type="component" value="Unassembled WGS sequence"/>
</dbReference>
<feature type="compositionally biased region" description="Polar residues" evidence="1">
    <location>
        <begin position="37"/>
        <end position="47"/>
    </location>
</feature>
<dbReference type="NCBIfam" id="TIGR04197">
    <property type="entry name" value="T7SS_SACOL2603"/>
    <property type="match status" value="1"/>
</dbReference>
<evidence type="ECO:0000313" key="3">
    <source>
        <dbReference type="Proteomes" id="UP000235670"/>
    </source>
</evidence>
<comment type="caution">
    <text evidence="2">The sequence shown here is derived from an EMBL/GenBank/DDBJ whole genome shotgun (WGS) entry which is preliminary data.</text>
</comment>
<proteinExistence type="predicted"/>
<evidence type="ECO:0000256" key="1">
    <source>
        <dbReference type="SAM" id="MobiDB-lite"/>
    </source>
</evidence>
<dbReference type="RefSeq" id="WP_102190158.1">
    <property type="nucleotide sequence ID" value="NZ_PNGT01000009.1"/>
</dbReference>
<dbReference type="InterPro" id="IPR021477">
    <property type="entry name" value="TVIIS_effector_SACOL2603_fam"/>
</dbReference>
<evidence type="ECO:0000313" key="2">
    <source>
        <dbReference type="EMBL" id="PMC51852.1"/>
    </source>
</evidence>
<gene>
    <name evidence="2" type="ORF">CJ218_07575</name>
</gene>
<name>A0A2N6SD26_9BACL</name>
<feature type="region of interest" description="Disordered" evidence="1">
    <location>
        <begin position="26"/>
        <end position="47"/>
    </location>
</feature>
<accession>A0A2N6SD26</accession>